<evidence type="ECO:0000313" key="2">
    <source>
        <dbReference type="Proteomes" id="UP000408482"/>
    </source>
</evidence>
<protein>
    <submittedName>
        <fullName evidence="1">Uncharacterized protein</fullName>
    </submittedName>
</protein>
<reference evidence="1 2" key="1">
    <citation type="submission" date="2019-07" db="EMBL/GenBank/DDBJ databases">
        <authorList>
            <person name="Hibberd C M."/>
            <person name="Gehrig L. J."/>
            <person name="Chang H.-W."/>
            <person name="Venkatesh S."/>
        </authorList>
    </citation>
    <scope>NUCLEOTIDE SEQUENCE [LARGE SCALE GENOMIC DNA]</scope>
    <source>
        <strain evidence="1">Blautia_luti_SSTS_Bg7063</strain>
    </source>
</reference>
<organism evidence="1 2">
    <name type="scientific">Blautia luti</name>
    <dbReference type="NCBI Taxonomy" id="89014"/>
    <lineage>
        <taxon>Bacteria</taxon>
        <taxon>Bacillati</taxon>
        <taxon>Bacillota</taxon>
        <taxon>Clostridia</taxon>
        <taxon>Lachnospirales</taxon>
        <taxon>Lachnospiraceae</taxon>
        <taxon>Blautia</taxon>
    </lineage>
</organism>
<dbReference type="Proteomes" id="UP000408482">
    <property type="component" value="Unassembled WGS sequence"/>
</dbReference>
<evidence type="ECO:0000313" key="1">
    <source>
        <dbReference type="EMBL" id="VUX37323.1"/>
    </source>
</evidence>
<dbReference type="RefSeq" id="WP_144093659.1">
    <property type="nucleotide sequence ID" value="NZ_CABHMX010000018.1"/>
</dbReference>
<dbReference type="EMBL" id="CABHNW010000073">
    <property type="protein sequence ID" value="VUX37323.1"/>
    <property type="molecule type" value="Genomic_DNA"/>
</dbReference>
<dbReference type="AlphaFoldDB" id="A0A564VZU2"/>
<gene>
    <name evidence="1" type="ORF">RSSSTS7063_03122</name>
</gene>
<accession>A0A564VZU2</accession>
<proteinExistence type="predicted"/>
<name>A0A564VZU2_9FIRM</name>
<keyword evidence="2" id="KW-1185">Reference proteome</keyword>
<sequence length="86" mass="9550">MLKGTKSMNLSYSSIIDGKSVVYMSAQVPETGKSNCTKTIQDQEMYEANKAECRKDMAAFDELLWKLEDQGTVDTAKDTDTEEQGA</sequence>